<proteinExistence type="predicted"/>
<protein>
    <submittedName>
        <fullName evidence="2">DUF4330 domain-containing protein</fullName>
    </submittedName>
</protein>
<feature type="transmembrane region" description="Helical" evidence="1">
    <location>
        <begin position="12"/>
        <end position="35"/>
    </location>
</feature>
<organism evidence="2">
    <name type="scientific">Candidatus Fermentithermobacillus carboniphilus</name>
    <dbReference type="NCBI Taxonomy" id="3085328"/>
    <lineage>
        <taxon>Bacteria</taxon>
        <taxon>Bacillati</taxon>
        <taxon>Bacillota</taxon>
        <taxon>Candidatus Fermentithermobacillia</taxon>
        <taxon>Candidatus Fermentithermobacillales</taxon>
        <taxon>Candidatus Fermentithermobacillaceae</taxon>
        <taxon>Candidatus Fermentithermobacillus</taxon>
    </lineage>
</organism>
<keyword evidence="1" id="KW-0812">Transmembrane</keyword>
<evidence type="ECO:0000256" key="1">
    <source>
        <dbReference type="SAM" id="Phobius"/>
    </source>
</evidence>
<reference evidence="2" key="2">
    <citation type="journal article" date="2023" name="Biology">
        <title>Prokaryotic Life Associated with Coal-Fire Gas Vents Revealed by Metagenomics.</title>
        <authorList>
            <person name="Kadnikov V.V."/>
            <person name="Mardanov A.V."/>
            <person name="Beletsky A.V."/>
            <person name="Karnachuk O.V."/>
            <person name="Ravin N.V."/>
        </authorList>
    </citation>
    <scope>NUCLEOTIDE SEQUENCE</scope>
    <source>
        <strain evidence="2">Bu02</strain>
    </source>
</reference>
<name>A0AAT9LAJ0_9FIRM</name>
<dbReference type="KEGG" id="fcz:IMF26_08335"/>
<dbReference type="AlphaFoldDB" id="A0AAT9LAJ0"/>
<sequence length="170" mass="18695">MLRLLDEKGRIFGKVSIIDVLIVVILLGVAGWFGYAMFGKNLHKDVAERERTIEITVVTTGIRPTTAEAIKKSTRMFEFKTGAYIGDLVGVRIEPAEVWTVSADGRLLRMKTEDRVDAYVTIRGQARIGEDVIIMNGVEVRVGTSIGLKSKMAVFTGYITDMNLEAGGTP</sequence>
<evidence type="ECO:0000313" key="2">
    <source>
        <dbReference type="EMBL" id="QUL98059.1"/>
    </source>
</evidence>
<keyword evidence="1" id="KW-1133">Transmembrane helix</keyword>
<keyword evidence="1" id="KW-0472">Membrane</keyword>
<accession>A0AAT9LAJ0</accession>
<dbReference type="EMBL" id="CP062796">
    <property type="protein sequence ID" value="QUL98059.1"/>
    <property type="molecule type" value="Genomic_DNA"/>
</dbReference>
<dbReference type="InterPro" id="IPR025480">
    <property type="entry name" value="DUF4330"/>
</dbReference>
<dbReference type="Pfam" id="PF14221">
    <property type="entry name" value="DUF4330"/>
    <property type="match status" value="1"/>
</dbReference>
<reference evidence="2" key="1">
    <citation type="submission" date="2020-10" db="EMBL/GenBank/DDBJ databases">
        <authorList>
            <person name="Kadnikov V."/>
            <person name="Beletsky A.V."/>
            <person name="Mardanov A.V."/>
            <person name="Karnachuk O.V."/>
            <person name="Ravin N.V."/>
        </authorList>
    </citation>
    <scope>NUCLEOTIDE SEQUENCE</scope>
    <source>
        <strain evidence="2">Bu02</strain>
    </source>
</reference>
<gene>
    <name evidence="2" type="ORF">IMF26_08335</name>
</gene>